<dbReference type="GO" id="GO:0005874">
    <property type="term" value="C:microtubule"/>
    <property type="evidence" value="ECO:0007669"/>
    <property type="project" value="UniProtKB-KW"/>
</dbReference>
<comment type="caution">
    <text evidence="8">The sequence shown here is derived from an EMBL/GenBank/DDBJ whole genome shotgun (WGS) entry which is preliminary data.</text>
</comment>
<dbReference type="OrthoDB" id="6262897at2759"/>
<dbReference type="PROSITE" id="PS51230">
    <property type="entry name" value="EB1_C"/>
    <property type="match status" value="1"/>
</dbReference>
<keyword evidence="2" id="KW-0963">Cytoplasm</keyword>
<protein>
    <recommendedName>
        <fullName evidence="7">EB1 C-terminal domain-containing protein</fullName>
    </recommendedName>
</protein>
<accession>A0A8E0RT45</accession>
<evidence type="ECO:0000256" key="6">
    <source>
        <dbReference type="SAM" id="MobiDB-lite"/>
    </source>
</evidence>
<dbReference type="InterPro" id="IPR036133">
    <property type="entry name" value="EB1_C_sf"/>
</dbReference>
<keyword evidence="3 5" id="KW-0493">Microtubule</keyword>
<dbReference type="PANTHER" id="PTHR10623">
    <property type="entry name" value="MICROTUBULE-ASSOCIATED PROTEIN RP/EB FAMILY MEMBER"/>
    <property type="match status" value="1"/>
</dbReference>
<dbReference type="Gene3D" id="1.20.5.1430">
    <property type="match status" value="1"/>
</dbReference>
<evidence type="ECO:0000256" key="5">
    <source>
        <dbReference type="PROSITE-ProRule" id="PRU00576"/>
    </source>
</evidence>
<dbReference type="GO" id="GO:0008017">
    <property type="term" value="F:microtubule binding"/>
    <property type="evidence" value="ECO:0007669"/>
    <property type="project" value="InterPro"/>
</dbReference>
<dbReference type="EMBL" id="LUCM01008380">
    <property type="protein sequence ID" value="KAA0188508.1"/>
    <property type="molecule type" value="Genomic_DNA"/>
</dbReference>
<feature type="compositionally biased region" description="Polar residues" evidence="6">
    <location>
        <begin position="380"/>
        <end position="389"/>
    </location>
</feature>
<feature type="compositionally biased region" description="Polar residues" evidence="6">
    <location>
        <begin position="204"/>
        <end position="217"/>
    </location>
</feature>
<dbReference type="Gene3D" id="1.10.418.10">
    <property type="entry name" value="Calponin-like domain"/>
    <property type="match status" value="1"/>
</dbReference>
<gene>
    <name evidence="8" type="ORF">FBUS_03469</name>
</gene>
<evidence type="ECO:0000256" key="1">
    <source>
        <dbReference type="ARBA" id="ARBA00004245"/>
    </source>
</evidence>
<evidence type="ECO:0000313" key="9">
    <source>
        <dbReference type="Proteomes" id="UP000728185"/>
    </source>
</evidence>
<keyword evidence="9" id="KW-1185">Reference proteome</keyword>
<evidence type="ECO:0000259" key="7">
    <source>
        <dbReference type="PROSITE" id="PS51230"/>
    </source>
</evidence>
<evidence type="ECO:0000256" key="3">
    <source>
        <dbReference type="ARBA" id="ARBA00022701"/>
    </source>
</evidence>
<evidence type="ECO:0000256" key="4">
    <source>
        <dbReference type="ARBA" id="ARBA00023212"/>
    </source>
</evidence>
<keyword evidence="4" id="KW-0206">Cytoskeleton</keyword>
<comment type="subcellular location">
    <subcellularLocation>
        <location evidence="1">Cytoplasm</location>
        <location evidence="1">Cytoskeleton</location>
    </subcellularLocation>
</comment>
<dbReference type="AlphaFoldDB" id="A0A8E0RT45"/>
<dbReference type="InterPro" id="IPR004953">
    <property type="entry name" value="EB1_C"/>
</dbReference>
<evidence type="ECO:0000313" key="8">
    <source>
        <dbReference type="EMBL" id="KAA0188508.1"/>
    </source>
</evidence>
<dbReference type="InterPro" id="IPR036872">
    <property type="entry name" value="CH_dom_sf"/>
</dbReference>
<dbReference type="SUPFAM" id="SSF140612">
    <property type="entry name" value="EB1 dimerisation domain-like"/>
    <property type="match status" value="1"/>
</dbReference>
<sequence length="471" mass="53122">MNNLVKGRFSDNFRFAQWFKLFYEANQSRFVQQVPESGDSKPSTKNIDHQFPRRSKSVTGHEVVFSFLESPGLEEHLSRPVSIGAGTTDKRHKLEMRNEISSWSRSSNTNAGRSIPELNTSACAMKETVRSVENEEETYVDPSDQSDGEVYEFPSPLKKDPVLAASAGKSFSVAHVSNVNPYPEESVCLKYTGSAYTDYKNEDSLGNQVHPTNSCLPSPSPKRRASTTRSQRSNAVQLPPPSPSSHKQHSFTSAHRSNRRPTTAAPWNPKQNYPNFLAAGDRPANQATLNHEQLHTKAAEQRTISDTNYPNNPACGTECGSEHSYHLRTTVSDVGEERVMKTNCHSPVIERRGSKCTQSGKSNSPTRQGKSKSNKEFQRSDTSTEPMTDSVLQQELAMLRFETLGQRRSLFYCQKEAQFYFKKLRQIEELCIQLSEMKEKPKDGILEAIFGILYETEVRSYRYLTAYPSFT</sequence>
<feature type="domain" description="EB1 C-terminal" evidence="7">
    <location>
        <begin position="388"/>
        <end position="462"/>
    </location>
</feature>
<feature type="region of interest" description="Disordered" evidence="6">
    <location>
        <begin position="202"/>
        <end position="281"/>
    </location>
</feature>
<dbReference type="Pfam" id="PF03271">
    <property type="entry name" value="EB1"/>
    <property type="match status" value="1"/>
</dbReference>
<feature type="compositionally biased region" description="Polar residues" evidence="6">
    <location>
        <begin position="355"/>
        <end position="368"/>
    </location>
</feature>
<feature type="region of interest" description="Disordered" evidence="6">
    <location>
        <begin position="33"/>
        <end position="53"/>
    </location>
</feature>
<proteinExistence type="predicted"/>
<feature type="compositionally biased region" description="Polar residues" evidence="6">
    <location>
        <begin position="227"/>
        <end position="236"/>
    </location>
</feature>
<feature type="compositionally biased region" description="Polar residues" evidence="6">
    <location>
        <begin position="33"/>
        <end position="45"/>
    </location>
</feature>
<dbReference type="InterPro" id="IPR027328">
    <property type="entry name" value="MAPRE"/>
</dbReference>
<dbReference type="Proteomes" id="UP000728185">
    <property type="component" value="Unassembled WGS sequence"/>
</dbReference>
<evidence type="ECO:0000256" key="2">
    <source>
        <dbReference type="ARBA" id="ARBA00022490"/>
    </source>
</evidence>
<organism evidence="8 9">
    <name type="scientific">Fasciolopsis buskii</name>
    <dbReference type="NCBI Taxonomy" id="27845"/>
    <lineage>
        <taxon>Eukaryota</taxon>
        <taxon>Metazoa</taxon>
        <taxon>Spiralia</taxon>
        <taxon>Lophotrochozoa</taxon>
        <taxon>Platyhelminthes</taxon>
        <taxon>Trematoda</taxon>
        <taxon>Digenea</taxon>
        <taxon>Plagiorchiida</taxon>
        <taxon>Echinostomata</taxon>
        <taxon>Echinostomatoidea</taxon>
        <taxon>Fasciolidae</taxon>
        <taxon>Fasciolopsis</taxon>
    </lineage>
</organism>
<name>A0A8E0RT45_9TREM</name>
<feature type="region of interest" description="Disordered" evidence="6">
    <location>
        <begin position="344"/>
        <end position="389"/>
    </location>
</feature>
<reference evidence="8" key="1">
    <citation type="submission" date="2019-05" db="EMBL/GenBank/DDBJ databases">
        <title>Annotation for the trematode Fasciolopsis buski.</title>
        <authorList>
            <person name="Choi Y.-J."/>
        </authorList>
    </citation>
    <scope>NUCLEOTIDE SEQUENCE</scope>
    <source>
        <strain evidence="8">HT</strain>
        <tissue evidence="8">Whole worm</tissue>
    </source>
</reference>